<keyword evidence="1" id="KW-0255">Endonuclease</keyword>
<keyword evidence="1" id="KW-0540">Nuclease</keyword>
<proteinExistence type="predicted"/>
<dbReference type="AlphaFoldDB" id="A0AAW9I623"/>
<dbReference type="Proteomes" id="UP001288778">
    <property type="component" value="Unassembled WGS sequence"/>
</dbReference>
<reference evidence="1" key="1">
    <citation type="submission" date="2019-11" db="EMBL/GenBank/DDBJ databases">
        <title>Characterization of Clostridium perfringens isolates from swine manure treated agricultural soils.</title>
        <authorList>
            <person name="Wushke S.T."/>
        </authorList>
    </citation>
    <scope>NUCLEOTIDE SEQUENCE</scope>
    <source>
        <strain evidence="1">X94</strain>
    </source>
</reference>
<evidence type="ECO:0000313" key="1">
    <source>
        <dbReference type="EMBL" id="MDZ4909913.1"/>
    </source>
</evidence>
<protein>
    <submittedName>
        <fullName evidence="1">NgoBV family restriction endonuclease</fullName>
    </submittedName>
</protein>
<accession>A0AAW9I623</accession>
<dbReference type="GO" id="GO:0009036">
    <property type="term" value="F:type II site-specific deoxyribonuclease activity"/>
    <property type="evidence" value="ECO:0007669"/>
    <property type="project" value="InterPro"/>
</dbReference>
<dbReference type="Pfam" id="PF09564">
    <property type="entry name" value="RE_NgoBV"/>
    <property type="match status" value="1"/>
</dbReference>
<gene>
    <name evidence="1" type="ORF">GNF68_12715</name>
</gene>
<dbReference type="InterPro" id="IPR019064">
    <property type="entry name" value="Restrct_endonuc_II_NlaIV"/>
</dbReference>
<sequence>MIKLTALELYNKLKKDLLGQTGSIKISFCGLDVEIESTDTVGNSLQSWLEGYLEKNDIYYRTPDNTQEFPDFYLGETNDTNLLEVKAFNIDNGPGFDIANFESYCSSLKTKSYRLNADYLIIGYNMTGSTIKIDNIWLKKIWEISSTSSSHKLKVQDKRGMIYNIRPCTWYSTRTKFKPFSNKKEFVYAIHQTLSNYQHTSINADDWYNEVKENYASYSSEDLD</sequence>
<comment type="caution">
    <text evidence="1">The sequence shown here is derived from an EMBL/GenBank/DDBJ whole genome shotgun (WGS) entry which is preliminary data.</text>
</comment>
<evidence type="ECO:0000313" key="2">
    <source>
        <dbReference type="Proteomes" id="UP001288778"/>
    </source>
</evidence>
<name>A0AAW9I623_CLOPF</name>
<keyword evidence="1" id="KW-0378">Hydrolase</keyword>
<organism evidence="1 2">
    <name type="scientific">Clostridium perfringens</name>
    <dbReference type="NCBI Taxonomy" id="1502"/>
    <lineage>
        <taxon>Bacteria</taxon>
        <taxon>Bacillati</taxon>
        <taxon>Bacillota</taxon>
        <taxon>Clostridia</taxon>
        <taxon>Eubacteriales</taxon>
        <taxon>Clostridiaceae</taxon>
        <taxon>Clostridium</taxon>
    </lineage>
</organism>
<dbReference type="RefSeq" id="WP_164802672.1">
    <property type="nucleotide sequence ID" value="NZ_JAALME010000111.1"/>
</dbReference>
<dbReference type="EMBL" id="WNUI01000046">
    <property type="protein sequence ID" value="MDZ4909913.1"/>
    <property type="molecule type" value="Genomic_DNA"/>
</dbReference>